<feature type="non-terminal residue" evidence="2">
    <location>
        <position position="1"/>
    </location>
</feature>
<keyword evidence="1" id="KW-0676">Redox-active center</keyword>
<gene>
    <name evidence="2" type="ORF">KIPB_014134</name>
</gene>
<dbReference type="EMBL" id="BDIP01007090">
    <property type="protein sequence ID" value="GCA64390.1"/>
    <property type="molecule type" value="Genomic_DNA"/>
</dbReference>
<dbReference type="Proteomes" id="UP000265618">
    <property type="component" value="Unassembled WGS sequence"/>
</dbReference>
<protein>
    <submittedName>
        <fullName evidence="2">Selenoprotein, Rdx type</fullName>
    </submittedName>
</protein>
<dbReference type="NCBIfam" id="TIGR02174">
    <property type="entry name" value="CXXU_selWTH"/>
    <property type="match status" value="1"/>
</dbReference>
<evidence type="ECO:0000313" key="3">
    <source>
        <dbReference type="Proteomes" id="UP000265618"/>
    </source>
</evidence>
<dbReference type="AlphaFoldDB" id="A0A391NV04"/>
<comment type="caution">
    <text evidence="2">The sequence shown here is derived from an EMBL/GenBank/DDBJ whole genome shotgun (WGS) entry which is preliminary data.</text>
</comment>
<dbReference type="SUPFAM" id="SSF52833">
    <property type="entry name" value="Thioredoxin-like"/>
    <property type="match status" value="1"/>
</dbReference>
<reference evidence="2 3" key="1">
    <citation type="journal article" date="2018" name="PLoS ONE">
        <title>The draft genome of Kipferlia bialata reveals reductive genome evolution in fornicate parasites.</title>
        <authorList>
            <person name="Tanifuji G."/>
            <person name="Takabayashi S."/>
            <person name="Kume K."/>
            <person name="Takagi M."/>
            <person name="Nakayama T."/>
            <person name="Kamikawa R."/>
            <person name="Inagaki Y."/>
            <person name="Hashimoto T."/>
        </authorList>
    </citation>
    <scope>NUCLEOTIDE SEQUENCE [LARGE SCALE GENOMIC DNA]</scope>
    <source>
        <strain evidence="2">NY0173</strain>
    </source>
</reference>
<accession>A0A391NV04</accession>
<proteinExistence type="predicted"/>
<name>A0A391NV04_9EUKA</name>
<organism evidence="2 3">
    <name type="scientific">Kipferlia bialata</name>
    <dbReference type="NCBI Taxonomy" id="797122"/>
    <lineage>
        <taxon>Eukaryota</taxon>
        <taxon>Metamonada</taxon>
        <taxon>Carpediemonas-like organisms</taxon>
        <taxon>Kipferlia</taxon>
    </lineage>
</organism>
<dbReference type="Pfam" id="PF10262">
    <property type="entry name" value="Rdx"/>
    <property type="match status" value="1"/>
</dbReference>
<sequence length="64" mass="7259">SYDYVCDVRTAVAKAYPEAMFEDVDSNVRNAFEVTVDGTLVFSKLAKHHYPTPAHIVGQIRRMK</sequence>
<dbReference type="InterPro" id="IPR036249">
    <property type="entry name" value="Thioredoxin-like_sf"/>
</dbReference>
<dbReference type="InterPro" id="IPR011893">
    <property type="entry name" value="Selenoprotein_Rdx-typ"/>
</dbReference>
<keyword evidence="3" id="KW-1185">Reference proteome</keyword>
<dbReference type="OrthoDB" id="5962009at2759"/>
<evidence type="ECO:0000313" key="2">
    <source>
        <dbReference type="EMBL" id="GCA64390.1"/>
    </source>
</evidence>
<dbReference type="Gene3D" id="3.40.30.10">
    <property type="entry name" value="Glutaredoxin"/>
    <property type="match status" value="1"/>
</dbReference>
<evidence type="ECO:0000256" key="1">
    <source>
        <dbReference type="ARBA" id="ARBA00023284"/>
    </source>
</evidence>